<proteinExistence type="predicted"/>
<name>A0A7V4WWT1_CALAY</name>
<dbReference type="GO" id="GO:0000166">
    <property type="term" value="F:nucleotide binding"/>
    <property type="evidence" value="ECO:0007669"/>
    <property type="project" value="InterPro"/>
</dbReference>
<sequence length="378" mass="44011">MDYLHQKLTFKIKKVFRYIRLYGLRRTWIKVQGQKHLKRKFDTLPQSNTNFKRTQKIALIGCGNFAFTTIAYYLKKEFGDVIAAVMDIDINRAASLASYYKIPHYTDSFEEILNDDRIAMLYIATDHASHAEYAVQAMKMKKHVYIEKPHVVNKEQLDNLLSELSKQQSKVFLGFNRPVSPLGQRIREYLNKEDGSGMFNWFVIGHKLEPDHWYLQPGQGGRVLGNLCHWTDFILHLIPQNHIYPVEINPTRGEKEDSDIAVTLKFGEGSIAAITFSEKGYTFEGVRERFHAQKGDCILSLDDFQNLVVDVRDKKWKHHQIFRDQGHRRNVVSAYANVKNDEPYHFENRANHIYDTALLFLKTKDALESNGKLIINSR</sequence>
<dbReference type="Gene3D" id="3.30.360.10">
    <property type="entry name" value="Dihydrodipicolinate Reductase, domain 2"/>
    <property type="match status" value="1"/>
</dbReference>
<dbReference type="SUPFAM" id="SSF55347">
    <property type="entry name" value="Glyceraldehyde-3-phosphate dehydrogenase-like, C-terminal domain"/>
    <property type="match status" value="1"/>
</dbReference>
<dbReference type="InterPro" id="IPR051450">
    <property type="entry name" value="Gfo/Idh/MocA_Oxidoreductases"/>
</dbReference>
<dbReference type="Gene3D" id="3.40.50.720">
    <property type="entry name" value="NAD(P)-binding Rossmann-like Domain"/>
    <property type="match status" value="1"/>
</dbReference>
<dbReference type="PANTHER" id="PTHR43377:SF1">
    <property type="entry name" value="BILIVERDIN REDUCTASE A"/>
    <property type="match status" value="1"/>
</dbReference>
<reference evidence="2" key="1">
    <citation type="journal article" date="2020" name="mSystems">
        <title>Genome- and Community-Level Interaction Insights into Carbon Utilization and Element Cycling Functions of Hydrothermarchaeota in Hydrothermal Sediment.</title>
        <authorList>
            <person name="Zhou Z."/>
            <person name="Liu Y."/>
            <person name="Xu W."/>
            <person name="Pan J."/>
            <person name="Luo Z.H."/>
            <person name="Li M."/>
        </authorList>
    </citation>
    <scope>NUCLEOTIDE SEQUENCE [LARGE SCALE GENOMIC DNA]</scope>
    <source>
        <strain evidence="2">HyVt-577</strain>
    </source>
</reference>
<gene>
    <name evidence="2" type="ORF">ENK44_14410</name>
</gene>
<organism evidence="2">
    <name type="scientific">Caldithrix abyssi</name>
    <dbReference type="NCBI Taxonomy" id="187145"/>
    <lineage>
        <taxon>Bacteria</taxon>
        <taxon>Pseudomonadati</taxon>
        <taxon>Calditrichota</taxon>
        <taxon>Calditrichia</taxon>
        <taxon>Calditrichales</taxon>
        <taxon>Calditrichaceae</taxon>
        <taxon>Caldithrix</taxon>
    </lineage>
</organism>
<dbReference type="InterPro" id="IPR036291">
    <property type="entry name" value="NAD(P)-bd_dom_sf"/>
</dbReference>
<dbReference type="EMBL" id="DRQG01000139">
    <property type="protein sequence ID" value="HGY56897.1"/>
    <property type="molecule type" value="Genomic_DNA"/>
</dbReference>
<dbReference type="InterPro" id="IPR000683">
    <property type="entry name" value="Gfo/Idh/MocA-like_OxRdtase_N"/>
</dbReference>
<protein>
    <submittedName>
        <fullName evidence="2">Gfo/Idh/MocA family oxidoreductase</fullName>
    </submittedName>
</protein>
<evidence type="ECO:0000259" key="1">
    <source>
        <dbReference type="Pfam" id="PF01408"/>
    </source>
</evidence>
<comment type="caution">
    <text evidence="2">The sequence shown here is derived from an EMBL/GenBank/DDBJ whole genome shotgun (WGS) entry which is preliminary data.</text>
</comment>
<dbReference type="SUPFAM" id="SSF51735">
    <property type="entry name" value="NAD(P)-binding Rossmann-fold domains"/>
    <property type="match status" value="1"/>
</dbReference>
<dbReference type="Proteomes" id="UP000885779">
    <property type="component" value="Unassembled WGS sequence"/>
</dbReference>
<dbReference type="Pfam" id="PF01408">
    <property type="entry name" value="GFO_IDH_MocA"/>
    <property type="match status" value="1"/>
</dbReference>
<feature type="domain" description="Gfo/Idh/MocA-like oxidoreductase N-terminal" evidence="1">
    <location>
        <begin position="56"/>
        <end position="175"/>
    </location>
</feature>
<evidence type="ECO:0000313" key="2">
    <source>
        <dbReference type="EMBL" id="HGY56897.1"/>
    </source>
</evidence>
<accession>A0A7V4WWT1</accession>
<dbReference type="PANTHER" id="PTHR43377">
    <property type="entry name" value="BILIVERDIN REDUCTASE A"/>
    <property type="match status" value="1"/>
</dbReference>
<dbReference type="AlphaFoldDB" id="A0A7V4WWT1"/>